<name>A0A964T6X2_9HYPH</name>
<proteinExistence type="predicted"/>
<evidence type="ECO:0000313" key="3">
    <source>
        <dbReference type="Proteomes" id="UP000773614"/>
    </source>
</evidence>
<dbReference type="GO" id="GO:0030151">
    <property type="term" value="F:molybdenum ion binding"/>
    <property type="evidence" value="ECO:0007669"/>
    <property type="project" value="InterPro"/>
</dbReference>
<dbReference type="PROSITE" id="PS51340">
    <property type="entry name" value="MOSC"/>
    <property type="match status" value="1"/>
</dbReference>
<comment type="caution">
    <text evidence="2">The sequence shown here is derived from an EMBL/GenBank/DDBJ whole genome shotgun (WGS) entry which is preliminary data.</text>
</comment>
<reference evidence="2" key="1">
    <citation type="submission" date="2019-03" db="EMBL/GenBank/DDBJ databases">
        <title>Afifella sp. nov., isolated from activated sludge.</title>
        <authorList>
            <person name="Li Q."/>
            <person name="Liu Y."/>
        </authorList>
    </citation>
    <scope>NUCLEOTIDE SEQUENCE</scope>
    <source>
        <strain evidence="2">L72</strain>
    </source>
</reference>
<dbReference type="SUPFAM" id="SSF50800">
    <property type="entry name" value="PK beta-barrel domain-like"/>
    <property type="match status" value="1"/>
</dbReference>
<dbReference type="AlphaFoldDB" id="A0A964T6X2"/>
<dbReference type="InterPro" id="IPR011037">
    <property type="entry name" value="Pyrv_Knase-like_insert_dom_sf"/>
</dbReference>
<dbReference type="InterPro" id="IPR052716">
    <property type="entry name" value="MOSC_domain"/>
</dbReference>
<dbReference type="EMBL" id="SPKJ01000057">
    <property type="protein sequence ID" value="MYZ49022.1"/>
    <property type="molecule type" value="Genomic_DNA"/>
</dbReference>
<dbReference type="GO" id="GO:0030170">
    <property type="term" value="F:pyridoxal phosphate binding"/>
    <property type="evidence" value="ECO:0007669"/>
    <property type="project" value="InterPro"/>
</dbReference>
<accession>A0A964T6X2</accession>
<gene>
    <name evidence="2" type="ORF">E4O86_15000</name>
</gene>
<keyword evidence="3" id="KW-1185">Reference proteome</keyword>
<feature type="domain" description="MOSC" evidence="1">
    <location>
        <begin position="24"/>
        <end position="173"/>
    </location>
</feature>
<protein>
    <submittedName>
        <fullName evidence="2">MOSC domain-containing protein</fullName>
    </submittedName>
</protein>
<dbReference type="PANTHER" id="PTHR36930">
    <property type="entry name" value="METAL-SULFUR CLUSTER BIOSYNTHESIS PROTEINS YUAD-RELATED"/>
    <property type="match status" value="1"/>
</dbReference>
<dbReference type="OrthoDB" id="9786134at2"/>
<sequence>MTAAESAGSVIAVARAPDHRFSKPLAPEIALVAGLGVAGDAHAGTLVQHRSRVAKDPTQPNLRQVHLLHSELIEELQAAGFPVSPGTLGENVTTRGLALLDLPAGARLRLGDEAVVEVTGLRNPCRQIEAYAAGLMAAVLDRAPDGALIRKAGIMAIVRAGGTVRPGDRIAVELPAPPHRPLGPV</sequence>
<dbReference type="InterPro" id="IPR005302">
    <property type="entry name" value="MoCF_Sase_C"/>
</dbReference>
<dbReference type="Proteomes" id="UP000773614">
    <property type="component" value="Unassembled WGS sequence"/>
</dbReference>
<dbReference type="GO" id="GO:0003824">
    <property type="term" value="F:catalytic activity"/>
    <property type="evidence" value="ECO:0007669"/>
    <property type="project" value="InterPro"/>
</dbReference>
<dbReference type="RefSeq" id="WP_161141369.1">
    <property type="nucleotide sequence ID" value="NZ_SPKJ01000057.1"/>
</dbReference>
<dbReference type="Pfam" id="PF03473">
    <property type="entry name" value="MOSC"/>
    <property type="match status" value="1"/>
</dbReference>
<organism evidence="2 3">
    <name type="scientific">Propylenella binzhouense</name>
    <dbReference type="NCBI Taxonomy" id="2555902"/>
    <lineage>
        <taxon>Bacteria</taxon>
        <taxon>Pseudomonadati</taxon>
        <taxon>Pseudomonadota</taxon>
        <taxon>Alphaproteobacteria</taxon>
        <taxon>Hyphomicrobiales</taxon>
        <taxon>Propylenellaceae</taxon>
        <taxon>Propylenella</taxon>
    </lineage>
</organism>
<dbReference type="PANTHER" id="PTHR36930:SF1">
    <property type="entry name" value="MOSC DOMAIN-CONTAINING PROTEIN"/>
    <property type="match status" value="1"/>
</dbReference>
<evidence type="ECO:0000313" key="2">
    <source>
        <dbReference type="EMBL" id="MYZ49022.1"/>
    </source>
</evidence>
<dbReference type="Gene3D" id="2.40.33.20">
    <property type="entry name" value="PK beta-barrel domain-like"/>
    <property type="match status" value="1"/>
</dbReference>
<evidence type="ECO:0000259" key="1">
    <source>
        <dbReference type="PROSITE" id="PS51340"/>
    </source>
</evidence>